<dbReference type="InterPro" id="IPR039421">
    <property type="entry name" value="Type_1_exporter"/>
</dbReference>
<dbReference type="InterPro" id="IPR003439">
    <property type="entry name" value="ABC_transporter-like_ATP-bd"/>
</dbReference>
<dbReference type="InterPro" id="IPR036640">
    <property type="entry name" value="ABC1_TM_sf"/>
</dbReference>
<feature type="transmembrane region" description="Helical" evidence="7">
    <location>
        <begin position="176"/>
        <end position="195"/>
    </location>
</feature>
<organism evidence="10 11">
    <name type="scientific">Streptomyces rubiginosohelvolus</name>
    <dbReference type="NCBI Taxonomy" id="67362"/>
    <lineage>
        <taxon>Bacteria</taxon>
        <taxon>Bacillati</taxon>
        <taxon>Actinomycetota</taxon>
        <taxon>Actinomycetes</taxon>
        <taxon>Kitasatosporales</taxon>
        <taxon>Streptomycetaceae</taxon>
        <taxon>Streptomyces</taxon>
    </lineage>
</organism>
<keyword evidence="6 7" id="KW-0472">Membrane</keyword>
<evidence type="ECO:0000256" key="3">
    <source>
        <dbReference type="ARBA" id="ARBA00022741"/>
    </source>
</evidence>
<name>A0ABW6FCS7_9ACTN</name>
<dbReference type="Pfam" id="PF00664">
    <property type="entry name" value="ABC_membrane"/>
    <property type="match status" value="1"/>
</dbReference>
<dbReference type="PROSITE" id="PS50893">
    <property type="entry name" value="ABC_TRANSPORTER_2"/>
    <property type="match status" value="1"/>
</dbReference>
<dbReference type="GO" id="GO:0005524">
    <property type="term" value="F:ATP binding"/>
    <property type="evidence" value="ECO:0007669"/>
    <property type="project" value="UniProtKB-KW"/>
</dbReference>
<dbReference type="RefSeq" id="WP_382777679.1">
    <property type="nucleotide sequence ID" value="NZ_JBHXKZ010000041.1"/>
</dbReference>
<feature type="domain" description="ABC transporter" evidence="8">
    <location>
        <begin position="355"/>
        <end position="590"/>
    </location>
</feature>
<dbReference type="InterPro" id="IPR003593">
    <property type="entry name" value="AAA+_ATPase"/>
</dbReference>
<evidence type="ECO:0000259" key="8">
    <source>
        <dbReference type="PROSITE" id="PS50893"/>
    </source>
</evidence>
<dbReference type="CDD" id="cd07346">
    <property type="entry name" value="ABC_6TM_exporters"/>
    <property type="match status" value="1"/>
</dbReference>
<dbReference type="PANTHER" id="PTHR24221">
    <property type="entry name" value="ATP-BINDING CASSETTE SUB-FAMILY B"/>
    <property type="match status" value="1"/>
</dbReference>
<dbReference type="InterPro" id="IPR011527">
    <property type="entry name" value="ABC1_TM_dom"/>
</dbReference>
<dbReference type="Pfam" id="PF00005">
    <property type="entry name" value="ABC_tran"/>
    <property type="match status" value="1"/>
</dbReference>
<evidence type="ECO:0000313" key="11">
    <source>
        <dbReference type="Proteomes" id="UP001598352"/>
    </source>
</evidence>
<evidence type="ECO:0000256" key="6">
    <source>
        <dbReference type="ARBA" id="ARBA00023136"/>
    </source>
</evidence>
<dbReference type="SUPFAM" id="SSF90123">
    <property type="entry name" value="ABC transporter transmembrane region"/>
    <property type="match status" value="1"/>
</dbReference>
<evidence type="ECO:0000259" key="9">
    <source>
        <dbReference type="PROSITE" id="PS50929"/>
    </source>
</evidence>
<dbReference type="EMBL" id="JBHXKZ010000041">
    <property type="protein sequence ID" value="MFD4827439.1"/>
    <property type="molecule type" value="Genomic_DNA"/>
</dbReference>
<dbReference type="SMART" id="SM00382">
    <property type="entry name" value="AAA"/>
    <property type="match status" value="1"/>
</dbReference>
<evidence type="ECO:0000256" key="7">
    <source>
        <dbReference type="SAM" id="Phobius"/>
    </source>
</evidence>
<dbReference type="PANTHER" id="PTHR24221:SF654">
    <property type="entry name" value="ATP-BINDING CASSETTE SUB-FAMILY B MEMBER 6"/>
    <property type="match status" value="1"/>
</dbReference>
<evidence type="ECO:0000256" key="4">
    <source>
        <dbReference type="ARBA" id="ARBA00022840"/>
    </source>
</evidence>
<dbReference type="PROSITE" id="PS50929">
    <property type="entry name" value="ABC_TM1F"/>
    <property type="match status" value="1"/>
</dbReference>
<dbReference type="Proteomes" id="UP001598352">
    <property type="component" value="Unassembled WGS sequence"/>
</dbReference>
<gene>
    <name evidence="10" type="ORF">ACFWOQ_33220</name>
</gene>
<comment type="caution">
    <text evidence="10">The sequence shown here is derived from an EMBL/GenBank/DDBJ whole genome shotgun (WGS) entry which is preliminary data.</text>
</comment>
<evidence type="ECO:0000256" key="5">
    <source>
        <dbReference type="ARBA" id="ARBA00022989"/>
    </source>
</evidence>
<proteinExistence type="predicted"/>
<feature type="transmembrane region" description="Helical" evidence="7">
    <location>
        <begin position="267"/>
        <end position="283"/>
    </location>
</feature>
<sequence length="595" mass="62155">MTVTDTPVTPTTLRTATGGEAARWVARHCRQAPWLSASTVLTTVAGAALQVLPVLLLGQVVDGVVGGESRSILLTVGILMVAAALFGAAATAASTFLIGKLGAELLARLREEAVRAVLGMPSARVEEVGRGDVLSRVGDDVAVISKGIRTAIPTVFSAGVLVVIATIGMFGLDWRLGLAGACALPAYALALRWYLPRSAPLYRKQRAAQAHRAQALISGLNGIDTVRAYRLEDAVREKVTDESWRVRNLGIEVFRFFGRFVGRENRAEFIGLVLILVVGYALLEADAATLGEVSAAPLMFHRLFTPLGAIMFTFDEAQKSGASLTRLVGVFSEPSEERLVGDASVATAAVAPYPVTVRDLTFTYPGAEDPVLRDVSLSIPAGGSLALVGATGAGKSTLAALIAGIGRPQAGSVHIGTHDLAGMDEAGARALVSILTQETHVFSGPLADDLRLAAPLASDDDLMDALRTVGAGEWAAALPDGLNTPVGEGGERLDVTKVAQLALARLVLARSPVVVLDESTAEAGSEGAAELDRAVLAACSGRTTLFVAHRLTQAMAADRIAVLSAGRVVEEGTHSELVELGGQYARLWRAWREGS</sequence>
<dbReference type="InterPro" id="IPR027417">
    <property type="entry name" value="P-loop_NTPase"/>
</dbReference>
<feature type="transmembrane region" description="Helical" evidence="7">
    <location>
        <begin position="32"/>
        <end position="52"/>
    </location>
</feature>
<keyword evidence="4 10" id="KW-0067">ATP-binding</keyword>
<feature type="domain" description="ABC transmembrane type-1" evidence="9">
    <location>
        <begin position="40"/>
        <end position="319"/>
    </location>
</feature>
<keyword evidence="11" id="KW-1185">Reference proteome</keyword>
<dbReference type="Gene3D" id="1.20.1560.10">
    <property type="entry name" value="ABC transporter type 1, transmembrane domain"/>
    <property type="match status" value="1"/>
</dbReference>
<protein>
    <submittedName>
        <fullName evidence="10">ABC transporter ATP-binding protein</fullName>
    </submittedName>
</protein>
<accession>A0ABW6FCS7</accession>
<feature type="transmembrane region" description="Helical" evidence="7">
    <location>
        <begin position="72"/>
        <end position="98"/>
    </location>
</feature>
<feature type="transmembrane region" description="Helical" evidence="7">
    <location>
        <begin position="151"/>
        <end position="170"/>
    </location>
</feature>
<keyword evidence="2 7" id="KW-0812">Transmembrane</keyword>
<keyword evidence="3" id="KW-0547">Nucleotide-binding</keyword>
<dbReference type="SUPFAM" id="SSF52540">
    <property type="entry name" value="P-loop containing nucleoside triphosphate hydrolases"/>
    <property type="match status" value="1"/>
</dbReference>
<dbReference type="Gene3D" id="3.40.50.300">
    <property type="entry name" value="P-loop containing nucleotide triphosphate hydrolases"/>
    <property type="match status" value="1"/>
</dbReference>
<evidence type="ECO:0000313" key="10">
    <source>
        <dbReference type="EMBL" id="MFD4827439.1"/>
    </source>
</evidence>
<reference evidence="10 11" key="1">
    <citation type="submission" date="2024-09" db="EMBL/GenBank/DDBJ databases">
        <title>The Natural Products Discovery Center: Release of the First 8490 Sequenced Strains for Exploring Actinobacteria Biosynthetic Diversity.</title>
        <authorList>
            <person name="Kalkreuter E."/>
            <person name="Kautsar S.A."/>
            <person name="Yang D."/>
            <person name="Bader C.D."/>
            <person name="Teijaro C.N."/>
            <person name="Fluegel L."/>
            <person name="Davis C.M."/>
            <person name="Simpson J.R."/>
            <person name="Lauterbach L."/>
            <person name="Steele A.D."/>
            <person name="Gui C."/>
            <person name="Meng S."/>
            <person name="Li G."/>
            <person name="Viehrig K."/>
            <person name="Ye F."/>
            <person name="Su P."/>
            <person name="Kiefer A.F."/>
            <person name="Nichols A."/>
            <person name="Cepeda A.J."/>
            <person name="Yan W."/>
            <person name="Fan B."/>
            <person name="Jiang Y."/>
            <person name="Adhikari A."/>
            <person name="Zheng C.-J."/>
            <person name="Schuster L."/>
            <person name="Cowan T.M."/>
            <person name="Smanski M.J."/>
            <person name="Chevrette M.G."/>
            <person name="De Carvalho L.P.S."/>
            <person name="Shen B."/>
        </authorList>
    </citation>
    <scope>NUCLEOTIDE SEQUENCE [LARGE SCALE GENOMIC DNA]</scope>
    <source>
        <strain evidence="10 11">NPDC058428</strain>
    </source>
</reference>
<evidence type="ECO:0000256" key="2">
    <source>
        <dbReference type="ARBA" id="ARBA00022692"/>
    </source>
</evidence>
<evidence type="ECO:0000256" key="1">
    <source>
        <dbReference type="ARBA" id="ARBA00004651"/>
    </source>
</evidence>
<keyword evidence="5 7" id="KW-1133">Transmembrane helix</keyword>
<comment type="subcellular location">
    <subcellularLocation>
        <location evidence="1">Cell membrane</location>
        <topology evidence="1">Multi-pass membrane protein</topology>
    </subcellularLocation>
</comment>